<dbReference type="EMBL" id="QXIT01000109">
    <property type="protein sequence ID" value="RIE07431.1"/>
    <property type="molecule type" value="Genomic_DNA"/>
</dbReference>
<dbReference type="InterPro" id="IPR001333">
    <property type="entry name" value="Peptidase_M32_Taq"/>
</dbReference>
<feature type="active site" description="Proton donor/acceptor" evidence="10">
    <location>
        <position position="264"/>
    </location>
</feature>
<dbReference type="PIRSF" id="PIRSF006615">
    <property type="entry name" value="Zn_crbxpep_Taq"/>
    <property type="match status" value="1"/>
</dbReference>
<organism evidence="11 12">
    <name type="scientific">Candidatus Cryosericum odellii</name>
    <dbReference type="NCBI Taxonomy" id="2290917"/>
    <lineage>
        <taxon>Bacteria</taxon>
        <taxon>Pseudomonadati</taxon>
        <taxon>Caldisericota/Cryosericota group</taxon>
        <taxon>Candidatus Cryosericota</taxon>
        <taxon>Candidatus Cryosericia</taxon>
        <taxon>Candidatus Cryosericales</taxon>
        <taxon>Candidatus Cryosericaceae</taxon>
        <taxon>Candidatus Cryosericum</taxon>
    </lineage>
</organism>
<keyword evidence="9" id="KW-0862">Zinc</keyword>
<accession>A0A398D7M0</accession>
<dbReference type="PROSITE" id="PS52034">
    <property type="entry name" value="PEPTIDASE_M32"/>
    <property type="match status" value="1"/>
</dbReference>
<gene>
    <name evidence="11" type="ORF">SMC6_06365</name>
</gene>
<dbReference type="Pfam" id="PF02074">
    <property type="entry name" value="Peptidase_M32"/>
    <property type="match status" value="1"/>
</dbReference>
<evidence type="ECO:0000256" key="3">
    <source>
        <dbReference type="ARBA" id="ARBA00022723"/>
    </source>
</evidence>
<evidence type="ECO:0000313" key="11">
    <source>
        <dbReference type="EMBL" id="RIE07431.1"/>
    </source>
</evidence>
<evidence type="ECO:0000256" key="2">
    <source>
        <dbReference type="ARBA" id="ARBA00022670"/>
    </source>
</evidence>
<evidence type="ECO:0000256" key="1">
    <source>
        <dbReference type="ARBA" id="ARBA00022645"/>
    </source>
</evidence>
<comment type="cofactor">
    <cofactor evidence="9">
        <name>Zn(2+)</name>
        <dbReference type="ChEBI" id="CHEBI:29105"/>
    </cofactor>
    <text evidence="9">Binds 1 zinc ion per subunit.</text>
</comment>
<dbReference type="FunFam" id="1.10.1370.30:FF:000003">
    <property type="entry name" value="Thermostable carboxypeptidase 1"/>
    <property type="match status" value="1"/>
</dbReference>
<protein>
    <recommendedName>
        <fullName evidence="8">Metal-dependent carboxypeptidase</fullName>
        <ecNumber evidence="8">3.4.17.19</ecNumber>
    </recommendedName>
</protein>
<dbReference type="Proteomes" id="UP000266260">
    <property type="component" value="Unassembled WGS sequence"/>
</dbReference>
<evidence type="ECO:0000313" key="12">
    <source>
        <dbReference type="Proteomes" id="UP000266260"/>
    </source>
</evidence>
<keyword evidence="1 8" id="KW-0121">Carboxypeptidase</keyword>
<comment type="caution">
    <text evidence="11">The sequence shown here is derived from an EMBL/GenBank/DDBJ whole genome shotgun (WGS) entry which is preliminary data.</text>
</comment>
<name>A0A398D7M0_9BACT</name>
<proteinExistence type="inferred from homology"/>
<evidence type="ECO:0000256" key="7">
    <source>
        <dbReference type="ARBA" id="ARBA00061580"/>
    </source>
</evidence>
<dbReference type="Gene3D" id="1.10.1370.30">
    <property type="match status" value="1"/>
</dbReference>
<keyword evidence="12" id="KW-1185">Reference proteome</keyword>
<dbReference type="SUPFAM" id="SSF55486">
    <property type="entry name" value="Metalloproteases ('zincins'), catalytic domain"/>
    <property type="match status" value="1"/>
</dbReference>
<feature type="binding site" evidence="9">
    <location>
        <position position="293"/>
    </location>
    <ligand>
        <name>Zn(2+)</name>
        <dbReference type="ChEBI" id="CHEBI:29105"/>
        <note>catalytic</note>
    </ligand>
</feature>
<keyword evidence="4 8" id="KW-0378">Hydrolase</keyword>
<dbReference type="RefSeq" id="WP_119175699.1">
    <property type="nucleotide sequence ID" value="NZ_QXIT01000109.1"/>
</dbReference>
<dbReference type="PANTHER" id="PTHR34217:SF1">
    <property type="entry name" value="CARBOXYPEPTIDASE 1"/>
    <property type="match status" value="1"/>
</dbReference>
<reference evidence="11 12" key="1">
    <citation type="submission" date="2018-09" db="EMBL/GenBank/DDBJ databases">
        <title>Discovery and Ecogenomic Context for Candidatus Cryosericales, a Global Caldiserica Order Active in Thawing Permafrost.</title>
        <authorList>
            <person name="Martinez M.A."/>
            <person name="Woodcroft B.J."/>
            <person name="Ignacio Espinoza J.C."/>
            <person name="Zayed A."/>
            <person name="Singleton C.M."/>
            <person name="Boyd J."/>
            <person name="Li Y.-F."/>
            <person name="Purvine S."/>
            <person name="Maughan H."/>
            <person name="Hodgkins S.B."/>
            <person name="Anderson D."/>
            <person name="Sederholm M."/>
            <person name="Temperton B."/>
            <person name="Saleska S.R."/>
            <person name="Tyson G.W."/>
            <person name="Rich V.I."/>
        </authorList>
    </citation>
    <scope>NUCLEOTIDE SEQUENCE [LARGE SCALE GENOMIC DNA]</scope>
    <source>
        <strain evidence="11 12">SMC6</strain>
    </source>
</reference>
<dbReference type="CDD" id="cd06460">
    <property type="entry name" value="M32_Taq"/>
    <property type="match status" value="1"/>
</dbReference>
<evidence type="ECO:0000256" key="8">
    <source>
        <dbReference type="PIRNR" id="PIRNR006615"/>
    </source>
</evidence>
<dbReference type="PRINTS" id="PR00998">
    <property type="entry name" value="CRBOXYPTASET"/>
</dbReference>
<feature type="binding site" evidence="9">
    <location>
        <position position="267"/>
    </location>
    <ligand>
        <name>Zn(2+)</name>
        <dbReference type="ChEBI" id="CHEBI:29105"/>
        <note>catalytic</note>
    </ligand>
</feature>
<evidence type="ECO:0000256" key="10">
    <source>
        <dbReference type="PIRSR" id="PIRSR006615-2"/>
    </source>
</evidence>
<comment type="similarity">
    <text evidence="7 8">Belongs to the peptidase M32 family.</text>
</comment>
<keyword evidence="3 8" id="KW-0479">Metal-binding</keyword>
<dbReference type="PANTHER" id="PTHR34217">
    <property type="entry name" value="METAL-DEPENDENT CARBOXYPEPTIDASE"/>
    <property type="match status" value="1"/>
</dbReference>
<evidence type="ECO:0000256" key="4">
    <source>
        <dbReference type="ARBA" id="ARBA00022801"/>
    </source>
</evidence>
<comment type="catalytic activity">
    <reaction evidence="6 8">
        <text>Release of a C-terminal amino acid with broad specificity, except for -Pro.</text>
        <dbReference type="EC" id="3.4.17.19"/>
    </reaction>
</comment>
<evidence type="ECO:0000256" key="6">
    <source>
        <dbReference type="ARBA" id="ARBA00052755"/>
    </source>
</evidence>
<dbReference type="GO" id="GO:0006508">
    <property type="term" value="P:proteolysis"/>
    <property type="evidence" value="ECO:0007669"/>
    <property type="project" value="UniProtKB-UniRule"/>
</dbReference>
<sequence length="504" mass="58177">MDIREFYDYCKEIASYTSAAALVEWDMRTKMPPKAAPDRSMVAGKLGRTAFEMSTSPRMAAFVEYFNRPAVDRQLSEVDRRNVELETKQYRKISAIPPDKYEKFTVACSKGEYAWQEAKAKSDFAMFRPYLEEIVAYQKEFIEYCGYEKNRYDVLLDDYEPSVTTEDLRVIIDGLKSELVPFIRQLQEEGKRPDTSFLKGTFDKATQEQLSLDILKAMTYDFGAGRIDETAHPFTTGIGFGDVRVTTHYYEDNVASALFSTMHEGGHALYEQGISEEYRWMPIHKGASMGIHESQSRTWENLVGRSEAFWKYYYPRFQSRFAQFEGVPVEDFYRAINVAEPSLIRTEADEVTYNLHVMLRFEIEEALINGKVEVADLPDLWNAKMKEYLGVEVPDDAHGVLQDVHWSGGLFGYFPSYMLGNLYAAQFFATARQEIPDLDGQIAAGHLDMLREWQRSKIHQYGALYDPKDLVVRVTGKPLDYHYFMSEVKEKYSRIYGIVPSESK</sequence>
<keyword evidence="2 8" id="KW-0645">Protease</keyword>
<feature type="binding site" evidence="9">
    <location>
        <position position="263"/>
    </location>
    <ligand>
        <name>Zn(2+)</name>
        <dbReference type="ChEBI" id="CHEBI:29105"/>
        <note>catalytic</note>
    </ligand>
</feature>
<evidence type="ECO:0000256" key="9">
    <source>
        <dbReference type="PIRSR" id="PIRSR006615-1"/>
    </source>
</evidence>
<dbReference type="EC" id="3.4.17.19" evidence="8"/>
<dbReference type="GO" id="GO:0008270">
    <property type="term" value="F:zinc ion binding"/>
    <property type="evidence" value="ECO:0007669"/>
    <property type="project" value="UniProtKB-ARBA"/>
</dbReference>
<keyword evidence="5 8" id="KW-0482">Metalloprotease</keyword>
<dbReference type="GO" id="GO:0004181">
    <property type="term" value="F:metallocarboxypeptidase activity"/>
    <property type="evidence" value="ECO:0007669"/>
    <property type="project" value="UniProtKB-UniRule"/>
</dbReference>
<dbReference type="AlphaFoldDB" id="A0A398D7M0"/>
<evidence type="ECO:0000256" key="5">
    <source>
        <dbReference type="ARBA" id="ARBA00023049"/>
    </source>
</evidence>
<comment type="function">
    <text evidence="8">Broad specificity carboxypetidase that releases amino acids sequentially from the C-terminus, including neutral, aromatic, polar and basic residues.</text>
</comment>